<proteinExistence type="inferred from homology"/>
<name>N6X2W6_9ACTO</name>
<comment type="subcellular location">
    <subcellularLocation>
        <location evidence="1 8">Cell membrane</location>
        <topology evidence="1 8">Multi-pass membrane protein</topology>
    </subcellularLocation>
</comment>
<dbReference type="GO" id="GO:0015129">
    <property type="term" value="F:lactate transmembrane transporter activity"/>
    <property type="evidence" value="ECO:0007669"/>
    <property type="project" value="UniProtKB-UniRule"/>
</dbReference>
<dbReference type="PANTHER" id="PTHR30003:SF0">
    <property type="entry name" value="GLYCOLATE PERMEASE GLCA-RELATED"/>
    <property type="match status" value="1"/>
</dbReference>
<comment type="similarity">
    <text evidence="2 8">Belongs to the lactate permease family.</text>
</comment>
<evidence type="ECO:0000256" key="1">
    <source>
        <dbReference type="ARBA" id="ARBA00004651"/>
    </source>
</evidence>
<dbReference type="InterPro" id="IPR003804">
    <property type="entry name" value="Lactate_perm"/>
</dbReference>
<gene>
    <name evidence="9" type="primary">lldP</name>
    <name evidence="9" type="ORF">HMPREF9004_1191</name>
</gene>
<feature type="transmembrane region" description="Helical" evidence="8">
    <location>
        <begin position="120"/>
        <end position="153"/>
    </location>
</feature>
<dbReference type="PATRIC" id="fig|888050.3.peg.1132"/>
<dbReference type="Pfam" id="PF02652">
    <property type="entry name" value="Lactate_perm"/>
    <property type="match status" value="1"/>
</dbReference>
<dbReference type="eggNOG" id="COG1620">
    <property type="taxonomic scope" value="Bacteria"/>
</dbReference>
<dbReference type="STRING" id="888050.HMPREF9004_1191"/>
<evidence type="ECO:0000256" key="2">
    <source>
        <dbReference type="ARBA" id="ARBA00010100"/>
    </source>
</evidence>
<evidence type="ECO:0000313" key="9">
    <source>
        <dbReference type="EMBL" id="ENO18066.1"/>
    </source>
</evidence>
<dbReference type="Proteomes" id="UP000013015">
    <property type="component" value="Unassembled WGS sequence"/>
</dbReference>
<dbReference type="OrthoDB" id="9761056at2"/>
<evidence type="ECO:0000256" key="4">
    <source>
        <dbReference type="ARBA" id="ARBA00022475"/>
    </source>
</evidence>
<evidence type="ECO:0000256" key="3">
    <source>
        <dbReference type="ARBA" id="ARBA00022448"/>
    </source>
</evidence>
<evidence type="ECO:0000256" key="6">
    <source>
        <dbReference type="ARBA" id="ARBA00022989"/>
    </source>
</evidence>
<feature type="transmembrane region" description="Helical" evidence="8">
    <location>
        <begin position="12"/>
        <end position="35"/>
    </location>
</feature>
<evidence type="ECO:0000256" key="7">
    <source>
        <dbReference type="ARBA" id="ARBA00023136"/>
    </source>
</evidence>
<keyword evidence="4 8" id="KW-1003">Cell membrane</keyword>
<dbReference type="GO" id="GO:0005886">
    <property type="term" value="C:plasma membrane"/>
    <property type="evidence" value="ECO:0007669"/>
    <property type="project" value="UniProtKB-SubCell"/>
</dbReference>
<evidence type="ECO:0000256" key="5">
    <source>
        <dbReference type="ARBA" id="ARBA00022692"/>
    </source>
</evidence>
<evidence type="ECO:0000256" key="8">
    <source>
        <dbReference type="RuleBase" id="RU365092"/>
    </source>
</evidence>
<feature type="transmembrane region" description="Helical" evidence="8">
    <location>
        <begin position="160"/>
        <end position="182"/>
    </location>
</feature>
<dbReference type="EMBL" id="AQHZ01000020">
    <property type="protein sequence ID" value="ENO18066.1"/>
    <property type="molecule type" value="Genomic_DNA"/>
</dbReference>
<dbReference type="PANTHER" id="PTHR30003">
    <property type="entry name" value="L-LACTATE PERMEASE"/>
    <property type="match status" value="1"/>
</dbReference>
<sequence>MLTTAFTPSTTAIAGSLPLTAIAALLPLAVFFIMLGVFKIATHWCAIGSLAIAIVIAAFGFHMPLGLAALSAAQGAAFGLLVICYIVVAAVWLYNLSEVSGRGDDVRAVFSAVGKGDIRIQALLIATAFCALMEGLAGFGAPVAITCAMLLALGLKPLKAALVTMVANSLHVAFGAMAIPMITTAKLGGSEATLLTQTGSRITPLFLIWLPFVLLAMLDGKRGVKQLWPVALTAGIGMAVGHFVTAHFISYELTAVVGALLAFVLIAGLLSFWSPTTPEEERSAVVTEKLGAGRITLALLPYWFVVIVFAVAKLWKFGVDVPAALKTTDLKIPWPGLDGNLLTASGEVSKETILSISTLASPGTMLVFASLVVTIVYSLSDSNGRFPFSISKGIATLGSTVMGLKMAILTISAVMALAYAMNFSGQTVAIGTALAGTGAAFAFFAPILGWIGTAVTGSATSAGALFASLHSTVAAQTGLSPQLLLAVNEIGGGIGKIISPQNLAIAATAVKEEGLEPELLRKAAPYSVGLLLLLSIITVLASMGILGFLIAS</sequence>
<comment type="caution">
    <text evidence="9">The sequence shown here is derived from an EMBL/GenBank/DDBJ whole genome shotgun (WGS) entry which is preliminary data.</text>
</comment>
<protein>
    <recommendedName>
        <fullName evidence="8">L-lactate permease</fullName>
    </recommendedName>
</protein>
<keyword evidence="3 8" id="KW-0813">Transport</keyword>
<feature type="transmembrane region" description="Helical" evidence="8">
    <location>
        <begin position="528"/>
        <end position="551"/>
    </location>
</feature>
<organism evidence="9 10">
    <name type="scientific">Schaalia cardiffensis F0333</name>
    <dbReference type="NCBI Taxonomy" id="888050"/>
    <lineage>
        <taxon>Bacteria</taxon>
        <taxon>Bacillati</taxon>
        <taxon>Actinomycetota</taxon>
        <taxon>Actinomycetes</taxon>
        <taxon>Actinomycetales</taxon>
        <taxon>Actinomycetaceae</taxon>
        <taxon>Schaalia</taxon>
    </lineage>
</organism>
<feature type="transmembrane region" description="Helical" evidence="8">
    <location>
        <begin position="401"/>
        <end position="421"/>
    </location>
</feature>
<dbReference type="NCBIfam" id="TIGR00795">
    <property type="entry name" value="lctP"/>
    <property type="match status" value="1"/>
</dbReference>
<dbReference type="HOGENOM" id="CLU_021628_0_0_11"/>
<dbReference type="RefSeq" id="WP_005963342.1">
    <property type="nucleotide sequence ID" value="NZ_CP040505.1"/>
</dbReference>
<feature type="transmembrane region" description="Helical" evidence="8">
    <location>
        <begin position="230"/>
        <end position="249"/>
    </location>
</feature>
<feature type="transmembrane region" description="Helical" evidence="8">
    <location>
        <begin position="427"/>
        <end position="451"/>
    </location>
</feature>
<reference evidence="9 10" key="1">
    <citation type="submission" date="2013-03" db="EMBL/GenBank/DDBJ databases">
        <title>Reference genome for the Human Microbiome Project.</title>
        <authorList>
            <person name="Aqrawi P."/>
            <person name="Ayvaz T."/>
            <person name="Bess C."/>
            <person name="Blankenburg K."/>
            <person name="Coyle M."/>
            <person name="Deng J."/>
            <person name="Forbes L."/>
            <person name="Fowler G."/>
            <person name="Francisco L."/>
            <person name="Fu Q."/>
            <person name="Gibbs R."/>
            <person name="Gross S."/>
            <person name="Gubbala S."/>
            <person name="Hale W."/>
            <person name="Hemphill L."/>
            <person name="Highlander S."/>
            <person name="Hirani K."/>
            <person name="Jackson L."/>
            <person name="Jakkamsetti A."/>
            <person name="Javaid M."/>
            <person name="Jayaseelan J.C."/>
            <person name="Jiang H."/>
            <person name="Joshi V."/>
            <person name="Korchina V."/>
            <person name="Kovar C."/>
            <person name="Lara F."/>
            <person name="Lee S."/>
            <person name="Liu Y."/>
            <person name="Mata R."/>
            <person name="Mathew T."/>
            <person name="Munidasa M."/>
            <person name="Muzny D."/>
            <person name="Nazareth L."/>
            <person name="Ngo R."/>
            <person name="Nguyen L."/>
            <person name="Nguyen N."/>
            <person name="Okwuonu G."/>
            <person name="Ongeri F."/>
            <person name="Palculict T."/>
            <person name="Patil S."/>
            <person name="Petrosino J."/>
            <person name="Pham C."/>
            <person name="Pham P."/>
            <person name="Pu L.-L."/>
            <person name="Qin X."/>
            <person name="Qu J."/>
            <person name="Reid J."/>
            <person name="Ross M."/>
            <person name="Ruth R."/>
            <person name="Saada N."/>
            <person name="San Lucas F."/>
            <person name="Santibanez J."/>
            <person name="Shang Y."/>
            <person name="Simmons D."/>
            <person name="Song X.-Z."/>
            <person name="Tang L.-Y."/>
            <person name="Thornton R."/>
            <person name="Warren J."/>
            <person name="Weissenberger G."/>
            <person name="Wilczek-Boney K."/>
            <person name="Worley K."/>
            <person name="Youmans B."/>
            <person name="Zhang J."/>
            <person name="Zhang L."/>
            <person name="Zhao Z."/>
            <person name="Zhou C."/>
            <person name="Zhu D."/>
            <person name="Zhu Y."/>
        </authorList>
    </citation>
    <scope>NUCLEOTIDE SEQUENCE [LARGE SCALE GENOMIC DNA]</scope>
    <source>
        <strain evidence="9 10">F0333</strain>
    </source>
</reference>
<accession>N6X2W6</accession>
<feature type="transmembrane region" description="Helical" evidence="8">
    <location>
        <begin position="75"/>
        <end position="94"/>
    </location>
</feature>
<keyword evidence="10" id="KW-1185">Reference proteome</keyword>
<dbReference type="GO" id="GO:0015295">
    <property type="term" value="F:solute:proton symporter activity"/>
    <property type="evidence" value="ECO:0007669"/>
    <property type="project" value="TreeGrafter"/>
</dbReference>
<comment type="function">
    <text evidence="8">Uptake of L-lactate across the membrane. Can also transport D-lactate and glycolate.</text>
</comment>
<keyword evidence="6 8" id="KW-1133">Transmembrane helix</keyword>
<keyword evidence="7 8" id="KW-0472">Membrane</keyword>
<feature type="transmembrane region" description="Helical" evidence="8">
    <location>
        <begin position="295"/>
        <end position="315"/>
    </location>
</feature>
<keyword evidence="5 8" id="KW-0812">Transmembrane</keyword>
<evidence type="ECO:0000313" key="10">
    <source>
        <dbReference type="Proteomes" id="UP000013015"/>
    </source>
</evidence>
<feature type="transmembrane region" description="Helical" evidence="8">
    <location>
        <begin position="41"/>
        <end position="63"/>
    </location>
</feature>
<feature type="transmembrane region" description="Helical" evidence="8">
    <location>
        <begin position="255"/>
        <end position="274"/>
    </location>
</feature>
<feature type="transmembrane region" description="Helical" evidence="8">
    <location>
        <begin position="359"/>
        <end position="380"/>
    </location>
</feature>
<feature type="transmembrane region" description="Helical" evidence="8">
    <location>
        <begin position="202"/>
        <end position="218"/>
    </location>
</feature>
<dbReference type="AlphaFoldDB" id="N6X2W6"/>